<dbReference type="Pfam" id="PF00135">
    <property type="entry name" value="COesterase"/>
    <property type="match status" value="1"/>
</dbReference>
<dbReference type="InterPro" id="IPR002018">
    <property type="entry name" value="CarbesteraseB"/>
</dbReference>
<dbReference type="EC" id="3.1.1.-" evidence="3"/>
<dbReference type="PANTHER" id="PTHR43918">
    <property type="entry name" value="ACETYLCHOLINESTERASE"/>
    <property type="match status" value="1"/>
</dbReference>
<evidence type="ECO:0000256" key="1">
    <source>
        <dbReference type="ARBA" id="ARBA00005964"/>
    </source>
</evidence>
<comment type="similarity">
    <text evidence="1 3">Belongs to the type-B carboxylesterase/lipase family.</text>
</comment>
<reference evidence="5" key="1">
    <citation type="submission" date="2021-10" db="EMBL/GenBank/DDBJ databases">
        <title>De novo Genome Assembly of Clathrus columnatus (Basidiomycota, Fungi) Using Illumina and Nanopore Sequence Data.</title>
        <authorList>
            <person name="Ogiso-Tanaka E."/>
            <person name="Itagaki H."/>
            <person name="Hosoya T."/>
            <person name="Hosaka K."/>
        </authorList>
    </citation>
    <scope>NUCLEOTIDE SEQUENCE</scope>
    <source>
        <strain evidence="5">MO-923</strain>
    </source>
</reference>
<dbReference type="InterPro" id="IPR029058">
    <property type="entry name" value="AB_hydrolase_fold"/>
</dbReference>
<feature type="signal peptide" evidence="3">
    <location>
        <begin position="1"/>
        <end position="21"/>
    </location>
</feature>
<name>A0AAV5AKW0_9AGAM</name>
<evidence type="ECO:0000256" key="3">
    <source>
        <dbReference type="RuleBase" id="RU361235"/>
    </source>
</evidence>
<feature type="domain" description="Carboxylesterase type B" evidence="4">
    <location>
        <begin position="28"/>
        <end position="500"/>
    </location>
</feature>
<evidence type="ECO:0000256" key="2">
    <source>
        <dbReference type="ARBA" id="ARBA00022801"/>
    </source>
</evidence>
<dbReference type="SUPFAM" id="SSF53474">
    <property type="entry name" value="alpha/beta-Hydrolases"/>
    <property type="match status" value="1"/>
</dbReference>
<dbReference type="GO" id="GO:0052689">
    <property type="term" value="F:carboxylic ester hydrolase activity"/>
    <property type="evidence" value="ECO:0007669"/>
    <property type="project" value="TreeGrafter"/>
</dbReference>
<feature type="chain" id="PRO_5043109116" description="Carboxylic ester hydrolase" evidence="3">
    <location>
        <begin position="22"/>
        <end position="536"/>
    </location>
</feature>
<keyword evidence="3" id="KW-0732">Signal</keyword>
<dbReference type="InterPro" id="IPR050654">
    <property type="entry name" value="AChE-related_enzymes"/>
</dbReference>
<dbReference type="Gene3D" id="3.40.50.1820">
    <property type="entry name" value="alpha/beta hydrolase"/>
    <property type="match status" value="1"/>
</dbReference>
<dbReference type="EMBL" id="BPWL01000009">
    <property type="protein sequence ID" value="GJJ13774.1"/>
    <property type="molecule type" value="Genomic_DNA"/>
</dbReference>
<organism evidence="5 6">
    <name type="scientific">Clathrus columnatus</name>
    <dbReference type="NCBI Taxonomy" id="1419009"/>
    <lineage>
        <taxon>Eukaryota</taxon>
        <taxon>Fungi</taxon>
        <taxon>Dikarya</taxon>
        <taxon>Basidiomycota</taxon>
        <taxon>Agaricomycotina</taxon>
        <taxon>Agaricomycetes</taxon>
        <taxon>Phallomycetidae</taxon>
        <taxon>Phallales</taxon>
        <taxon>Clathraceae</taxon>
        <taxon>Clathrus</taxon>
    </lineage>
</organism>
<dbReference type="PANTHER" id="PTHR43918:SF4">
    <property type="entry name" value="CARBOXYLIC ESTER HYDROLASE"/>
    <property type="match status" value="1"/>
</dbReference>
<sequence length="536" mass="57672">MRNTLWSITLFVFDIFLFVYGQSSTGGTTVQTQQGPVEGSIVTPGVRQFLGIPYATAKRWQAPQKPAKRSTTLDATSFGPSCPQSLTPITNEFLSLTGSGGQTTSESETCQTVNIWAPSTDRPQNTSVMIWIYGGSFAYGTTDFKYYIGENIVRDNDDVIVVSLNYRTNIFGQPNAPQLALSLTNSQNFGLLDQKAAIQWVSDNIAVFGGDPDRIIIFGESAGAISTDAYAYANPDDTIVKGIIQESGSLAGNSLLAPQAPESTVVSWTEVATSVGFADPLQLACMEIIPFQELENVVIALEATFAPVPDGITYFDDINERSAAGNFLKVPLLVGSNANEGDIFVVSLEVLELGGSIPGLTQEGSEDITEVCTNSDDNDNLTERYLKLLFNCPASITAAGRVDADVPTYRYRYEAIFPDVTNNRPDLGAYHSSEIPIVFGTYNSSAFTEPPSDVEITLSTYVQSAWVAFARDPVNGLTNFGWPLYNPNTASIARLGSTDNQTGVVFGSSATFDVGCDSTEAELSLVEEVFALTSGF</sequence>
<dbReference type="Proteomes" id="UP001050691">
    <property type="component" value="Unassembled WGS sequence"/>
</dbReference>
<evidence type="ECO:0000313" key="5">
    <source>
        <dbReference type="EMBL" id="GJJ13774.1"/>
    </source>
</evidence>
<comment type="caution">
    <text evidence="5">The sequence shown here is derived from an EMBL/GenBank/DDBJ whole genome shotgun (WGS) entry which is preliminary data.</text>
</comment>
<gene>
    <name evidence="5" type="ORF">Clacol_008031</name>
</gene>
<dbReference type="PROSITE" id="PS00122">
    <property type="entry name" value="CARBOXYLESTERASE_B_1"/>
    <property type="match status" value="1"/>
</dbReference>
<accession>A0AAV5AKW0</accession>
<dbReference type="InterPro" id="IPR019826">
    <property type="entry name" value="Carboxylesterase_B_AS"/>
</dbReference>
<evidence type="ECO:0000259" key="4">
    <source>
        <dbReference type="Pfam" id="PF00135"/>
    </source>
</evidence>
<keyword evidence="2 3" id="KW-0378">Hydrolase</keyword>
<evidence type="ECO:0000313" key="6">
    <source>
        <dbReference type="Proteomes" id="UP001050691"/>
    </source>
</evidence>
<proteinExistence type="inferred from homology"/>
<keyword evidence="6" id="KW-1185">Reference proteome</keyword>
<protein>
    <recommendedName>
        <fullName evidence="3">Carboxylic ester hydrolase</fullName>
        <ecNumber evidence="3">3.1.1.-</ecNumber>
    </recommendedName>
</protein>
<dbReference type="AlphaFoldDB" id="A0AAV5AKW0"/>